<proteinExistence type="predicted"/>
<comment type="caution">
    <text evidence="3">The sequence shown here is derived from an EMBL/GenBank/DDBJ whole genome shotgun (WGS) entry which is preliminary data.</text>
</comment>
<organism evidence="3 4">
    <name type="scientific">Kushneria aurantia</name>
    <dbReference type="NCBI Taxonomy" id="504092"/>
    <lineage>
        <taxon>Bacteria</taxon>
        <taxon>Pseudomonadati</taxon>
        <taxon>Pseudomonadota</taxon>
        <taxon>Gammaproteobacteria</taxon>
        <taxon>Oceanospirillales</taxon>
        <taxon>Halomonadaceae</taxon>
        <taxon>Kushneria</taxon>
    </lineage>
</organism>
<name>A0ABV6FYT1_9GAMM</name>
<feature type="region of interest" description="Disordered" evidence="1">
    <location>
        <begin position="99"/>
        <end position="121"/>
    </location>
</feature>
<reference evidence="3 4" key="1">
    <citation type="submission" date="2024-09" db="EMBL/GenBank/DDBJ databases">
        <authorList>
            <person name="Sun Q."/>
            <person name="Mori K."/>
        </authorList>
    </citation>
    <scope>NUCLEOTIDE SEQUENCE [LARGE SCALE GENOMIC DNA]</scope>
    <source>
        <strain evidence="3 4">CCM 7415</strain>
    </source>
</reference>
<feature type="signal peptide" evidence="2">
    <location>
        <begin position="1"/>
        <end position="30"/>
    </location>
</feature>
<sequence length="121" mass="12891">MKKFGKERRRRAVLGGAVMASVMMASQAGGAQSASEIDVSVTGTPDTRFTARWDIVAPDGSHRIVEEQSSVPLKRHFEGVALQASITLLDAGRLQLDVEKGGNRSHSSTGGEGSRLNLSVR</sequence>
<evidence type="ECO:0000313" key="4">
    <source>
        <dbReference type="Proteomes" id="UP001589814"/>
    </source>
</evidence>
<feature type="chain" id="PRO_5046555379" evidence="2">
    <location>
        <begin position="31"/>
        <end position="121"/>
    </location>
</feature>
<keyword evidence="2" id="KW-0732">Signal</keyword>
<protein>
    <submittedName>
        <fullName evidence="3">Uncharacterized protein</fullName>
    </submittedName>
</protein>
<dbReference type="Proteomes" id="UP001589814">
    <property type="component" value="Unassembled WGS sequence"/>
</dbReference>
<accession>A0ABV6FYT1</accession>
<dbReference type="RefSeq" id="WP_019952940.1">
    <property type="nucleotide sequence ID" value="NZ_JBHLVX010000003.1"/>
</dbReference>
<gene>
    <name evidence="3" type="ORF">ACFFHW_00850</name>
</gene>
<dbReference type="EMBL" id="JBHLVX010000003">
    <property type="protein sequence ID" value="MFC0266555.1"/>
    <property type="molecule type" value="Genomic_DNA"/>
</dbReference>
<keyword evidence="4" id="KW-1185">Reference proteome</keyword>
<evidence type="ECO:0000313" key="3">
    <source>
        <dbReference type="EMBL" id="MFC0266555.1"/>
    </source>
</evidence>
<evidence type="ECO:0000256" key="1">
    <source>
        <dbReference type="SAM" id="MobiDB-lite"/>
    </source>
</evidence>
<evidence type="ECO:0000256" key="2">
    <source>
        <dbReference type="SAM" id="SignalP"/>
    </source>
</evidence>